<proteinExistence type="predicted"/>
<organism evidence="1">
    <name type="scientific">Anopheles darlingi</name>
    <name type="common">Mosquito</name>
    <dbReference type="NCBI Taxonomy" id="43151"/>
    <lineage>
        <taxon>Eukaryota</taxon>
        <taxon>Metazoa</taxon>
        <taxon>Ecdysozoa</taxon>
        <taxon>Arthropoda</taxon>
        <taxon>Hexapoda</taxon>
        <taxon>Insecta</taxon>
        <taxon>Pterygota</taxon>
        <taxon>Neoptera</taxon>
        <taxon>Endopterygota</taxon>
        <taxon>Diptera</taxon>
        <taxon>Nematocera</taxon>
        <taxon>Culicoidea</taxon>
        <taxon>Culicidae</taxon>
        <taxon>Anophelinae</taxon>
        <taxon>Anopheles</taxon>
    </lineage>
</organism>
<dbReference type="EMBL" id="GGFL01011970">
    <property type="protein sequence ID" value="MBW76148.1"/>
    <property type="molecule type" value="Transcribed_RNA"/>
</dbReference>
<evidence type="ECO:0000313" key="1">
    <source>
        <dbReference type="EMBL" id="MBW76148.1"/>
    </source>
</evidence>
<name>A0A2M4DG63_ANODA</name>
<dbReference type="PROSITE" id="PS51257">
    <property type="entry name" value="PROKAR_LIPOPROTEIN"/>
    <property type="match status" value="1"/>
</dbReference>
<reference evidence="1" key="1">
    <citation type="submission" date="2018-01" db="EMBL/GenBank/DDBJ databases">
        <title>An insight into the sialome of Amazonian anophelines.</title>
        <authorList>
            <person name="Ribeiro J.M."/>
            <person name="Scarpassa V."/>
            <person name="Calvo E."/>
        </authorList>
    </citation>
    <scope>NUCLEOTIDE SEQUENCE</scope>
</reference>
<dbReference type="AlphaFoldDB" id="A0A2M4DG63"/>
<sequence>MTGFGREKGLVFLSATWISCCTHGARLLPGSTECLQMCVPFNGECVYCCRRMLYLYLSYYRSYIFLTIYFSKINDKI</sequence>
<protein>
    <submittedName>
        <fullName evidence="1">Putative secreted protein</fullName>
    </submittedName>
</protein>
<accession>A0A2M4DG63</accession>